<keyword evidence="7" id="KW-0175">Coiled coil</keyword>
<reference evidence="10 11" key="1">
    <citation type="submission" date="2021-04" db="EMBL/GenBank/DDBJ databases">
        <authorList>
            <person name="Bliznina A."/>
        </authorList>
    </citation>
    <scope>NUCLEOTIDE SEQUENCE [LARGE SCALE GENOMIC DNA]</scope>
</reference>
<evidence type="ECO:0000256" key="1">
    <source>
        <dbReference type="ARBA" id="ARBA00004492"/>
    </source>
</evidence>
<evidence type="ECO:0000256" key="6">
    <source>
        <dbReference type="ARBA" id="ARBA00023136"/>
    </source>
</evidence>
<gene>
    <name evidence="10" type="ORF">OKIOD_LOCUS15953</name>
</gene>
<keyword evidence="3" id="KW-0479">Metal-binding</keyword>
<dbReference type="EMBL" id="OU015567">
    <property type="protein sequence ID" value="CAG5113038.1"/>
    <property type="molecule type" value="Genomic_DNA"/>
</dbReference>
<proteinExistence type="predicted"/>
<keyword evidence="6" id="KW-0472">Membrane</keyword>
<feature type="coiled-coil region" evidence="7">
    <location>
        <begin position="753"/>
        <end position="787"/>
    </location>
</feature>
<feature type="domain" description="Pep3/Vps18 beta-propeller" evidence="8">
    <location>
        <begin position="128"/>
        <end position="315"/>
    </location>
</feature>
<evidence type="ECO:0000259" key="8">
    <source>
        <dbReference type="Pfam" id="PF05131"/>
    </source>
</evidence>
<evidence type="ECO:0000256" key="7">
    <source>
        <dbReference type="SAM" id="Coils"/>
    </source>
</evidence>
<evidence type="ECO:0000313" key="11">
    <source>
        <dbReference type="Proteomes" id="UP001158576"/>
    </source>
</evidence>
<feature type="domain" description="Pep3/Vps18 RING C-terminal" evidence="9">
    <location>
        <begin position="793"/>
        <end position="875"/>
    </location>
</feature>
<accession>A0ABN7TBW9</accession>
<organism evidence="10 11">
    <name type="scientific">Oikopleura dioica</name>
    <name type="common">Tunicate</name>
    <dbReference type="NCBI Taxonomy" id="34765"/>
    <lineage>
        <taxon>Eukaryota</taxon>
        <taxon>Metazoa</taxon>
        <taxon>Chordata</taxon>
        <taxon>Tunicata</taxon>
        <taxon>Appendicularia</taxon>
        <taxon>Copelata</taxon>
        <taxon>Oikopleuridae</taxon>
        <taxon>Oikopleura</taxon>
    </lineage>
</organism>
<dbReference type="InterPro" id="IPR007810">
    <property type="entry name" value="Pep3/Vps18_beta-prop"/>
</dbReference>
<keyword evidence="4" id="KW-0863">Zinc-finger</keyword>
<keyword evidence="11" id="KW-1185">Reference proteome</keyword>
<dbReference type="Pfam" id="PF26148">
    <property type="entry name" value="VPS18_RING_C"/>
    <property type="match status" value="1"/>
</dbReference>
<keyword evidence="5" id="KW-0862">Zinc</keyword>
<sequence>MGVEGPIFRRQKIDFRSQDEITDFAVADQKAFIISRSRHLRRIDIHAENDTKEIDIVRSDGKILDFWPDPKGEAAIFSVLQNGMPCSLLWTLSSNRVKQIKELKNMSITAASWISSSRVIAGALSKRRKTPITGISSFTFEANGKKSFSSNSRRVVLAATTSNLIHFIGTDAVESLDQVFSGYTAGVNVINFPANGTFESKLVVTPIPNENDSRLFAWTCMSGQEVFVGEVNSSADRNRTITNNKIITGHGQTGPIHGLALTRFHVVTLHSTCIAATCLLNNQLVFVDHFEKKEPLRGLVMSNYDVSPWAFSSESPYIFRVKNEGRSVWRIYLDLGEFNEAKKFCKDDKLVQNEIMVAQAEHLLNNQKKTAASYREAAMIYAKTEELTSEIALKFLPNGSLSIQENSMRQEALIFFLKHRLPLVKSISEKGFIIGWLLELYLTSLRDTEDLYGPAAEEVKHHRQNFLSFINDPATRPTILSMKETLYSLLRQHGAVSDFQEIASLIGDYEAIISNSLQNQDWPVAVKTLEKCNDPKLFYKFSSSLLPHVPQKLCAAWETCQFINPEELLEVMASSSTRSVTCRASVLQYIESRDMKALSKEIHNLHLSLLCSVDVEKAEDYIVKKLEGDEKLQCDLSFAFKCLESFSNNCIPMCYLITQSGRWEDAVKLALSNSNGKLAKKLAHRAKNAGDVPNSSLKSIWMHIAEAEISKDPAATGEILKESEGLVNVGDVLKFFPEFATIDHFKQALCSSLVSVSAQIDEYQDKLQQTQISARQIRQDIKDLNRKCYILTPENLCTSCSLPILSSAFLVFHCGHNFRTSCAVKECLSGTKCPKKAAELKALLSELNSNKTSPSTRQKIEDLVADECPYCGIKAVESIDVPLVSSNALEDW</sequence>
<dbReference type="PANTHER" id="PTHR23323:SF26">
    <property type="entry name" value="VACUOLAR PROTEIN SORTING-ASSOCIATED PROTEIN 18 HOMOLOG"/>
    <property type="match status" value="1"/>
</dbReference>
<evidence type="ECO:0000313" key="10">
    <source>
        <dbReference type="EMBL" id="CAG5113038.1"/>
    </source>
</evidence>
<evidence type="ECO:0000256" key="3">
    <source>
        <dbReference type="ARBA" id="ARBA00022723"/>
    </source>
</evidence>
<evidence type="ECO:0000256" key="2">
    <source>
        <dbReference type="ARBA" id="ARBA00017338"/>
    </source>
</evidence>
<dbReference type="InterPro" id="IPR058919">
    <property type="entry name" value="Pep3/Vps18_RING_C"/>
</dbReference>
<evidence type="ECO:0000256" key="4">
    <source>
        <dbReference type="ARBA" id="ARBA00022771"/>
    </source>
</evidence>
<name>A0ABN7TBW9_OIKDI</name>
<dbReference type="SUPFAM" id="SSF69322">
    <property type="entry name" value="Tricorn protease domain 2"/>
    <property type="match status" value="1"/>
</dbReference>
<comment type="subcellular location">
    <subcellularLocation>
        <location evidence="1">Late endosome membrane</location>
        <topology evidence="1">Peripheral membrane protein</topology>
        <orientation evidence="1">Cytoplasmic side</orientation>
    </subcellularLocation>
</comment>
<evidence type="ECO:0000256" key="5">
    <source>
        <dbReference type="ARBA" id="ARBA00022833"/>
    </source>
</evidence>
<feature type="domain" description="Pep3/Vps18 beta-propeller" evidence="8">
    <location>
        <begin position="6"/>
        <end position="116"/>
    </location>
</feature>
<dbReference type="Pfam" id="PF05131">
    <property type="entry name" value="Pep3_Vps18"/>
    <property type="match status" value="2"/>
</dbReference>
<protein>
    <recommendedName>
        <fullName evidence="2">Vacuolar protein sorting-associated protein 18 homolog</fullName>
    </recommendedName>
</protein>
<evidence type="ECO:0000259" key="9">
    <source>
        <dbReference type="Pfam" id="PF26148"/>
    </source>
</evidence>
<dbReference type="PANTHER" id="PTHR23323">
    <property type="entry name" value="VACUOLAR PROTEIN SORTING-ASSOCIATED PROTEIN"/>
    <property type="match status" value="1"/>
</dbReference>
<dbReference type="Proteomes" id="UP001158576">
    <property type="component" value="Chromosome 2"/>
</dbReference>